<comment type="similarity">
    <text evidence="5">Belongs to the YicC/YloC family.</text>
</comment>
<sequence>MTGYGKAETLFGKNKIVVEIRSVNGKNADISLKTSLIPREKEMEVRQLISQKLQRGNIDLFTTIENGESIESRSINKDIFKSYFEQISSLKNEIETLPSDSTILSTILRLPDVIEVVKKENDEEIWNLILPCVNSALDSMISFRKTEGKKLEEDIRERVSLIFKYIDEVEVFEEERKESVKQRLISRFEEVGVAADENRFEQELIYYLEKLDITEEKVRLRQHCKYFLETIDNEEFPGKKIGFISQEMGREINTMGSKANHAEIQRRVVMMKDELEKIKEQSLNIL</sequence>
<feature type="domain" description="Endoribonuclease YicC-like C-terminal" evidence="7">
    <location>
        <begin position="172"/>
        <end position="285"/>
    </location>
</feature>
<gene>
    <name evidence="8" type="ORF">SDC9_123054</name>
</gene>
<protein>
    <recommendedName>
        <fullName evidence="9">YicC family protein</fullName>
    </recommendedName>
</protein>
<dbReference type="GO" id="GO:0016787">
    <property type="term" value="F:hydrolase activity"/>
    <property type="evidence" value="ECO:0007669"/>
    <property type="project" value="UniProtKB-KW"/>
</dbReference>
<dbReference type="AlphaFoldDB" id="A0A645CGJ4"/>
<evidence type="ECO:0000256" key="3">
    <source>
        <dbReference type="ARBA" id="ARBA00022759"/>
    </source>
</evidence>
<evidence type="ECO:0000313" key="8">
    <source>
        <dbReference type="EMBL" id="MPM76059.1"/>
    </source>
</evidence>
<dbReference type="Pfam" id="PF03755">
    <property type="entry name" value="YicC-like_N"/>
    <property type="match status" value="1"/>
</dbReference>
<reference evidence="8" key="1">
    <citation type="submission" date="2019-08" db="EMBL/GenBank/DDBJ databases">
        <authorList>
            <person name="Kucharzyk K."/>
            <person name="Murdoch R.W."/>
            <person name="Higgins S."/>
            <person name="Loffler F."/>
        </authorList>
    </citation>
    <scope>NUCLEOTIDE SEQUENCE</scope>
</reference>
<comment type="caution">
    <text evidence="8">The sequence shown here is derived from an EMBL/GenBank/DDBJ whole genome shotgun (WGS) entry which is preliminary data.</text>
</comment>
<evidence type="ECO:0000256" key="4">
    <source>
        <dbReference type="ARBA" id="ARBA00022801"/>
    </source>
</evidence>
<dbReference type="GO" id="GO:0004521">
    <property type="term" value="F:RNA endonuclease activity"/>
    <property type="evidence" value="ECO:0007669"/>
    <property type="project" value="InterPro"/>
</dbReference>
<evidence type="ECO:0000256" key="5">
    <source>
        <dbReference type="ARBA" id="ARBA00035648"/>
    </source>
</evidence>
<dbReference type="PANTHER" id="PTHR30636">
    <property type="entry name" value="UPF0701 PROTEIN YICC"/>
    <property type="match status" value="1"/>
</dbReference>
<dbReference type="InterPro" id="IPR013551">
    <property type="entry name" value="YicC-like_C"/>
</dbReference>
<name>A0A645CGJ4_9ZZZZ</name>
<accession>A0A645CGJ4</accession>
<keyword evidence="2" id="KW-0540">Nuclease</keyword>
<dbReference type="PANTHER" id="PTHR30636:SF3">
    <property type="entry name" value="UPF0701 PROTEIN YICC"/>
    <property type="match status" value="1"/>
</dbReference>
<comment type="cofactor">
    <cofactor evidence="1">
        <name>a divalent metal cation</name>
        <dbReference type="ChEBI" id="CHEBI:60240"/>
    </cofactor>
</comment>
<evidence type="ECO:0000259" key="6">
    <source>
        <dbReference type="Pfam" id="PF03755"/>
    </source>
</evidence>
<feature type="domain" description="Endoribonuclease YicC-like N-terminal" evidence="6">
    <location>
        <begin position="1"/>
        <end position="152"/>
    </location>
</feature>
<keyword evidence="3" id="KW-0255">Endonuclease</keyword>
<evidence type="ECO:0008006" key="9">
    <source>
        <dbReference type="Google" id="ProtNLM"/>
    </source>
</evidence>
<evidence type="ECO:0000256" key="2">
    <source>
        <dbReference type="ARBA" id="ARBA00022722"/>
    </source>
</evidence>
<dbReference type="EMBL" id="VSSQ01027042">
    <property type="protein sequence ID" value="MPM76059.1"/>
    <property type="molecule type" value="Genomic_DNA"/>
</dbReference>
<dbReference type="InterPro" id="IPR013527">
    <property type="entry name" value="YicC-like_N"/>
</dbReference>
<proteinExistence type="inferred from homology"/>
<evidence type="ECO:0000256" key="1">
    <source>
        <dbReference type="ARBA" id="ARBA00001968"/>
    </source>
</evidence>
<organism evidence="8">
    <name type="scientific">bioreactor metagenome</name>
    <dbReference type="NCBI Taxonomy" id="1076179"/>
    <lineage>
        <taxon>unclassified sequences</taxon>
        <taxon>metagenomes</taxon>
        <taxon>ecological metagenomes</taxon>
    </lineage>
</organism>
<evidence type="ECO:0000259" key="7">
    <source>
        <dbReference type="Pfam" id="PF08340"/>
    </source>
</evidence>
<dbReference type="Pfam" id="PF08340">
    <property type="entry name" value="YicC-like_C"/>
    <property type="match status" value="1"/>
</dbReference>
<keyword evidence="4" id="KW-0378">Hydrolase</keyword>
<dbReference type="InterPro" id="IPR005229">
    <property type="entry name" value="YicC/YloC-like"/>
</dbReference>
<dbReference type="NCBIfam" id="TIGR00255">
    <property type="entry name" value="YicC/YloC family endoribonuclease"/>
    <property type="match status" value="1"/>
</dbReference>